<feature type="transmembrane region" description="Helical" evidence="6">
    <location>
        <begin position="287"/>
        <end position="309"/>
    </location>
</feature>
<evidence type="ECO:0000256" key="2">
    <source>
        <dbReference type="ARBA" id="ARBA00009765"/>
    </source>
</evidence>
<dbReference type="InterPro" id="IPR002523">
    <property type="entry name" value="MgTranspt_CorA/ZnTranspt_ZntB"/>
</dbReference>
<reference evidence="7 8" key="1">
    <citation type="submission" date="2017-02" db="EMBL/GenBank/DDBJ databases">
        <authorList>
            <person name="Peterson S.W."/>
        </authorList>
    </citation>
    <scope>NUCLEOTIDE SEQUENCE [LARGE SCALE GENOMIC DNA]</scope>
    <source>
        <strain evidence="7 8">ATCC BAA-1030</strain>
    </source>
</reference>
<dbReference type="InterPro" id="IPR047199">
    <property type="entry name" value="CorA-like"/>
</dbReference>
<dbReference type="Gene3D" id="1.20.58.340">
    <property type="entry name" value="Magnesium transport protein CorA, transmembrane region"/>
    <property type="match status" value="2"/>
</dbReference>
<sequence length="313" mass="36609">MKTIYQSTVDTFREIEESQNGSWIKLVNPTQKESLVIADRYNIDIEDLRAPLDLEERSRITVEDNYTMILVDIPMLEDRNKKEWYTTIPLGIIITNEVLITTCLQETRVLDDFENGRVKDFYTFMKTRFIFQILYKNAKVYLQYLRAIDRKSSEVEKKLHQSTKNEELIELLELEKSLVYFTTSLRTNERVLEKLVKLKSIKKYPDDEDLLEDTIVENQQAMEMASIYGNILSGMMDAFASVISNNQNIIMKVLALITIVMSIPTMIFSAYGMNVEGKGMPFAESPFGFWIIICISFVISIFTTVYFIWKKWF</sequence>
<evidence type="ECO:0000313" key="8">
    <source>
        <dbReference type="Proteomes" id="UP000190328"/>
    </source>
</evidence>
<dbReference type="RefSeq" id="WP_078806920.1">
    <property type="nucleotide sequence ID" value="NZ_FUXI01000008.1"/>
</dbReference>
<dbReference type="GO" id="GO:0016020">
    <property type="term" value="C:membrane"/>
    <property type="evidence" value="ECO:0007669"/>
    <property type="project" value="UniProtKB-SubCell"/>
</dbReference>
<dbReference type="SUPFAM" id="SSF143865">
    <property type="entry name" value="CorA soluble domain-like"/>
    <property type="match status" value="1"/>
</dbReference>
<keyword evidence="5 6" id="KW-0472">Membrane</keyword>
<evidence type="ECO:0000256" key="1">
    <source>
        <dbReference type="ARBA" id="ARBA00004141"/>
    </source>
</evidence>
<keyword evidence="8" id="KW-1185">Reference proteome</keyword>
<dbReference type="InterPro" id="IPR045863">
    <property type="entry name" value="CorA_TM1_TM2"/>
</dbReference>
<comment type="subcellular location">
    <subcellularLocation>
        <location evidence="1">Membrane</location>
        <topology evidence="1">Multi-pass membrane protein</topology>
    </subcellularLocation>
</comment>
<evidence type="ECO:0000256" key="4">
    <source>
        <dbReference type="ARBA" id="ARBA00022989"/>
    </source>
</evidence>
<gene>
    <name evidence="7" type="ORF">SAMN02745116_00996</name>
</gene>
<protein>
    <submittedName>
        <fullName evidence="7">Magnesium transporter</fullName>
    </submittedName>
</protein>
<dbReference type="PANTHER" id="PTHR47891:SF2">
    <property type="entry name" value="MAGNESIUM AND COBALT TRANSPORTER"/>
    <property type="match status" value="1"/>
</dbReference>
<evidence type="ECO:0000313" key="7">
    <source>
        <dbReference type="EMBL" id="SJZ63162.1"/>
    </source>
</evidence>
<dbReference type="SUPFAM" id="SSF144083">
    <property type="entry name" value="Magnesium transport protein CorA, transmembrane region"/>
    <property type="match status" value="1"/>
</dbReference>
<evidence type="ECO:0000256" key="5">
    <source>
        <dbReference type="ARBA" id="ARBA00023136"/>
    </source>
</evidence>
<dbReference type="STRING" id="263852.SAMN02745116_00996"/>
<evidence type="ECO:0000256" key="6">
    <source>
        <dbReference type="SAM" id="Phobius"/>
    </source>
</evidence>
<dbReference type="AlphaFoldDB" id="A0A1T4M8B1"/>
<accession>A0A1T4M8B1</accession>
<name>A0A1T4M8B1_9ENTE</name>
<dbReference type="Pfam" id="PF01544">
    <property type="entry name" value="CorA"/>
    <property type="match status" value="1"/>
</dbReference>
<feature type="transmembrane region" description="Helical" evidence="6">
    <location>
        <begin position="253"/>
        <end position="275"/>
    </location>
</feature>
<keyword evidence="3 6" id="KW-0812">Transmembrane</keyword>
<dbReference type="GO" id="GO:0046873">
    <property type="term" value="F:metal ion transmembrane transporter activity"/>
    <property type="evidence" value="ECO:0007669"/>
    <property type="project" value="InterPro"/>
</dbReference>
<dbReference type="EMBL" id="FUXI01000008">
    <property type="protein sequence ID" value="SJZ63162.1"/>
    <property type="molecule type" value="Genomic_DNA"/>
</dbReference>
<dbReference type="OrthoDB" id="9803416at2"/>
<comment type="similarity">
    <text evidence="2">Belongs to the CorA metal ion transporter (MIT) (TC 1.A.35) family.</text>
</comment>
<dbReference type="PANTHER" id="PTHR47891">
    <property type="entry name" value="TRANSPORTER-RELATED"/>
    <property type="match status" value="1"/>
</dbReference>
<proteinExistence type="inferred from homology"/>
<dbReference type="CDD" id="cd12827">
    <property type="entry name" value="EcCorA_ZntB-like_u2"/>
    <property type="match status" value="1"/>
</dbReference>
<dbReference type="InterPro" id="IPR045861">
    <property type="entry name" value="CorA_cytoplasmic_dom"/>
</dbReference>
<organism evidence="7 8">
    <name type="scientific">Pilibacter termitis</name>
    <dbReference type="NCBI Taxonomy" id="263852"/>
    <lineage>
        <taxon>Bacteria</taxon>
        <taxon>Bacillati</taxon>
        <taxon>Bacillota</taxon>
        <taxon>Bacilli</taxon>
        <taxon>Lactobacillales</taxon>
        <taxon>Enterococcaceae</taxon>
        <taxon>Pilibacter</taxon>
    </lineage>
</organism>
<dbReference type="Gene3D" id="3.30.460.20">
    <property type="entry name" value="CorA soluble domain-like"/>
    <property type="match status" value="1"/>
</dbReference>
<keyword evidence="4 6" id="KW-1133">Transmembrane helix</keyword>
<dbReference type="Proteomes" id="UP000190328">
    <property type="component" value="Unassembled WGS sequence"/>
</dbReference>
<evidence type="ECO:0000256" key="3">
    <source>
        <dbReference type="ARBA" id="ARBA00022692"/>
    </source>
</evidence>